<evidence type="ECO:0000313" key="2">
    <source>
        <dbReference type="EMBL" id="EBN2157114.1"/>
    </source>
</evidence>
<proteinExistence type="predicted"/>
<dbReference type="EMBL" id="AAGWQQ010000066">
    <property type="protein sequence ID" value="EBS7984243.1"/>
    <property type="molecule type" value="Genomic_DNA"/>
</dbReference>
<protein>
    <recommendedName>
        <fullName evidence="5">Phage protein</fullName>
    </recommendedName>
</protein>
<dbReference type="EMBL" id="AAGFCB010000038">
    <property type="protein sequence ID" value="EBN2157114.1"/>
    <property type="molecule type" value="Genomic_DNA"/>
</dbReference>
<dbReference type="EMBL" id="AAGFHZ010000037">
    <property type="protein sequence ID" value="EBN2829408.1"/>
    <property type="molecule type" value="Genomic_DNA"/>
</dbReference>
<dbReference type="AlphaFoldDB" id="A0A5V0YMH4"/>
<comment type="caution">
    <text evidence="1">The sequence shown here is derived from an EMBL/GenBank/DDBJ whole genome shotgun (WGS) entry which is preliminary data.</text>
</comment>
<organism evidence="1">
    <name type="scientific">Salmonella enterica</name>
    <name type="common">Salmonella choleraesuis</name>
    <dbReference type="NCBI Taxonomy" id="28901"/>
    <lineage>
        <taxon>Bacteria</taxon>
        <taxon>Pseudomonadati</taxon>
        <taxon>Pseudomonadota</taxon>
        <taxon>Gammaproteobacteria</taxon>
        <taxon>Enterobacterales</taxon>
        <taxon>Enterobacteriaceae</taxon>
        <taxon>Salmonella</taxon>
    </lineage>
</organism>
<reference evidence="1" key="1">
    <citation type="submission" date="2018-06" db="EMBL/GenBank/DDBJ databases">
        <authorList>
            <consortium name="PulseNet: The National Subtyping Network for Foodborne Disease Surveillance"/>
            <person name="Tarr C.L."/>
            <person name="Trees E."/>
            <person name="Katz L.S."/>
            <person name="Carleton-Romer H.A."/>
            <person name="Stroika S."/>
            <person name="Kucerova Z."/>
            <person name="Roache K.F."/>
            <person name="Sabol A.L."/>
            <person name="Besser J."/>
            <person name="Gerner-Smidt P."/>
        </authorList>
    </citation>
    <scope>NUCLEOTIDE SEQUENCE</scope>
    <source>
        <strain evidence="4">PNUSAS015592</strain>
        <strain evidence="2">PNUSAS041911</strain>
        <strain evidence="1">PNUSAS042495</strain>
        <strain evidence="3">PNUSAS042910</strain>
    </source>
</reference>
<evidence type="ECO:0000313" key="1">
    <source>
        <dbReference type="EMBL" id="EBL9210892.1"/>
    </source>
</evidence>
<evidence type="ECO:0000313" key="3">
    <source>
        <dbReference type="EMBL" id="EBN2829408.1"/>
    </source>
</evidence>
<evidence type="ECO:0008006" key="5">
    <source>
        <dbReference type="Google" id="ProtNLM"/>
    </source>
</evidence>
<evidence type="ECO:0000313" key="4">
    <source>
        <dbReference type="EMBL" id="EBS7984243.1"/>
    </source>
</evidence>
<dbReference type="EMBL" id="AAGAQC010000024">
    <property type="protein sequence ID" value="EBL9210892.1"/>
    <property type="molecule type" value="Genomic_DNA"/>
</dbReference>
<sequence length="185" mass="19933">MSEPMLLASYHDTVVSSLKALPWVVHAAHYPETRTQFLTPAVFLAVNGWQPSPGCTGQTPVTLDCDLFVVCDMAASDAIAIPEVYARAAAADLSRWIDGQTFDVDSLAPAEFTGAVRDDFDPLMDDYLVFRVSYTQDMVLGLDPFAPSGAPLQGVYLGKAPDTGTAHVNDYQLICGKPAPHKGKK</sequence>
<accession>A0A5V0YMH4</accession>
<gene>
    <name evidence="4" type="ORF">CEJ09_20800</name>
    <name evidence="2" type="ORF">DMS94_22875</name>
    <name evidence="3" type="ORF">DOF78_23030</name>
    <name evidence="1" type="ORF">DOF85_23720</name>
</gene>
<name>A0A5V0YMH4_SALER</name>